<sequence>MKIRKKEDNFLPAPSYADDSTEVSMRCYHWGKCKHEPSATYEGGEITVFDEVELSGISIFELDRMM</sequence>
<protein>
    <submittedName>
        <fullName evidence="1">Uncharacterized protein</fullName>
    </submittedName>
</protein>
<proteinExistence type="predicted"/>
<accession>A0ABD2Y5G6</accession>
<reference evidence="1 2" key="1">
    <citation type="submission" date="2024-11" db="EMBL/GenBank/DDBJ databases">
        <title>A near-complete genome assembly of Cinchona calisaya.</title>
        <authorList>
            <person name="Lian D.C."/>
            <person name="Zhao X.W."/>
            <person name="Wei L."/>
        </authorList>
    </citation>
    <scope>NUCLEOTIDE SEQUENCE [LARGE SCALE GENOMIC DNA]</scope>
    <source>
        <tissue evidence="1">Nenye</tissue>
    </source>
</reference>
<gene>
    <name evidence="1" type="ORF">ACH5RR_036725</name>
</gene>
<dbReference type="Proteomes" id="UP001630127">
    <property type="component" value="Unassembled WGS sequence"/>
</dbReference>
<name>A0ABD2Y5G6_9GENT</name>
<dbReference type="EMBL" id="JBJUIK010000015">
    <property type="protein sequence ID" value="KAL3502276.1"/>
    <property type="molecule type" value="Genomic_DNA"/>
</dbReference>
<keyword evidence="2" id="KW-1185">Reference proteome</keyword>
<evidence type="ECO:0000313" key="1">
    <source>
        <dbReference type="EMBL" id="KAL3502276.1"/>
    </source>
</evidence>
<dbReference type="AlphaFoldDB" id="A0ABD2Y5G6"/>
<organism evidence="1 2">
    <name type="scientific">Cinchona calisaya</name>
    <dbReference type="NCBI Taxonomy" id="153742"/>
    <lineage>
        <taxon>Eukaryota</taxon>
        <taxon>Viridiplantae</taxon>
        <taxon>Streptophyta</taxon>
        <taxon>Embryophyta</taxon>
        <taxon>Tracheophyta</taxon>
        <taxon>Spermatophyta</taxon>
        <taxon>Magnoliopsida</taxon>
        <taxon>eudicotyledons</taxon>
        <taxon>Gunneridae</taxon>
        <taxon>Pentapetalae</taxon>
        <taxon>asterids</taxon>
        <taxon>lamiids</taxon>
        <taxon>Gentianales</taxon>
        <taxon>Rubiaceae</taxon>
        <taxon>Cinchonoideae</taxon>
        <taxon>Cinchoneae</taxon>
        <taxon>Cinchona</taxon>
    </lineage>
</organism>
<comment type="caution">
    <text evidence="1">The sequence shown here is derived from an EMBL/GenBank/DDBJ whole genome shotgun (WGS) entry which is preliminary data.</text>
</comment>
<evidence type="ECO:0000313" key="2">
    <source>
        <dbReference type="Proteomes" id="UP001630127"/>
    </source>
</evidence>